<proteinExistence type="inferred from homology"/>
<dbReference type="PANTHER" id="PTHR43512:SF4">
    <property type="entry name" value="TRANSLATION FACTOR GUF1 HOMOLOG, CHLOROPLASTIC"/>
    <property type="match status" value="1"/>
</dbReference>
<dbReference type="InterPro" id="IPR035654">
    <property type="entry name" value="LepA_IV"/>
</dbReference>
<dbReference type="SUPFAM" id="SSF52540">
    <property type="entry name" value="P-loop containing nucleoside triphosphate hydrolases"/>
    <property type="match status" value="1"/>
</dbReference>
<dbReference type="FunFam" id="3.30.70.2570:FF:000001">
    <property type="entry name" value="Translation factor GUF1, mitochondrial"/>
    <property type="match status" value="1"/>
</dbReference>
<dbReference type="InterPro" id="IPR038363">
    <property type="entry name" value="LepA_C_sf"/>
</dbReference>
<dbReference type="PROSITE" id="PS51722">
    <property type="entry name" value="G_TR_2"/>
    <property type="match status" value="1"/>
</dbReference>
<dbReference type="NCBIfam" id="TIGR00231">
    <property type="entry name" value="small_GTP"/>
    <property type="match status" value="1"/>
</dbReference>
<comment type="function">
    <text evidence="9 12">Required for accurate and efficient protein synthesis under certain stress conditions. May act as a fidelity factor of the translation reaction, by catalyzing a one-codon backward translocation of tRNAs on improperly translocated ribosomes. Back-translocation proceeds from a post-translocation (POST) complex to a pre-translocation (PRE) complex, thus giving elongation factor G a second chance to translocate the tRNAs correctly. Binds to ribosomes in a GTP-dependent manner.</text>
</comment>
<evidence type="ECO:0000256" key="1">
    <source>
        <dbReference type="ARBA" id="ARBA00005454"/>
    </source>
</evidence>
<dbReference type="FunFam" id="3.40.50.300:FF:000078">
    <property type="entry name" value="Elongation factor 4"/>
    <property type="match status" value="1"/>
</dbReference>
<comment type="similarity">
    <text evidence="10">Belongs to the GTP-binding elongation factor family. LepA subfamily.</text>
</comment>
<evidence type="ECO:0000256" key="11">
    <source>
        <dbReference type="ARBA" id="ARBA00066744"/>
    </source>
</evidence>
<dbReference type="Gene3D" id="3.30.70.240">
    <property type="match status" value="1"/>
</dbReference>
<keyword evidence="6 12" id="KW-0342">GTP-binding</keyword>
<evidence type="ECO:0000256" key="3">
    <source>
        <dbReference type="ARBA" id="ARBA00022741"/>
    </source>
</evidence>
<dbReference type="Gene3D" id="3.30.70.870">
    <property type="entry name" value="Elongation Factor G (Translational Gtpase), domain 3"/>
    <property type="match status" value="1"/>
</dbReference>
<dbReference type="InterPro" id="IPR005225">
    <property type="entry name" value="Small_GTP-bd"/>
</dbReference>
<dbReference type="CDD" id="cd03709">
    <property type="entry name" value="lepA_C"/>
    <property type="match status" value="1"/>
</dbReference>
<dbReference type="NCBIfam" id="TIGR01393">
    <property type="entry name" value="lepA"/>
    <property type="match status" value="1"/>
</dbReference>
<dbReference type="Pfam" id="PF06421">
    <property type="entry name" value="LepA_C"/>
    <property type="match status" value="1"/>
</dbReference>
<dbReference type="GO" id="GO:0003924">
    <property type="term" value="F:GTPase activity"/>
    <property type="evidence" value="ECO:0007669"/>
    <property type="project" value="UniProtKB-UniRule"/>
</dbReference>
<dbReference type="EC" id="3.6.5.n1" evidence="11 12"/>
<evidence type="ECO:0000313" key="15">
    <source>
        <dbReference type="Proteomes" id="UP000034213"/>
    </source>
</evidence>
<evidence type="ECO:0000256" key="4">
    <source>
        <dbReference type="ARBA" id="ARBA00022801"/>
    </source>
</evidence>
<keyword evidence="7 12" id="KW-0472">Membrane</keyword>
<dbReference type="Gene3D" id="3.40.50.300">
    <property type="entry name" value="P-loop containing nucleotide triphosphate hydrolases"/>
    <property type="match status" value="1"/>
</dbReference>
<protein>
    <recommendedName>
        <fullName evidence="11 12">Elongation factor 4</fullName>
        <shortName evidence="12">EF-4</shortName>
        <ecNumber evidence="11 12">3.6.5.n1</ecNumber>
    </recommendedName>
    <alternativeName>
        <fullName evidence="12">Ribosomal back-translocase LepA</fullName>
    </alternativeName>
</protein>
<dbReference type="InterPro" id="IPR000795">
    <property type="entry name" value="T_Tr_GTP-bd_dom"/>
</dbReference>
<dbReference type="Gene3D" id="2.40.30.10">
    <property type="entry name" value="Translation factors"/>
    <property type="match status" value="1"/>
</dbReference>
<dbReference type="SUPFAM" id="SSF50447">
    <property type="entry name" value="Translation proteins"/>
    <property type="match status" value="1"/>
</dbReference>
<dbReference type="Pfam" id="PF00009">
    <property type="entry name" value="GTP_EFTU"/>
    <property type="match status" value="1"/>
</dbReference>
<dbReference type="STRING" id="1618369.UV54_C0003G0006"/>
<comment type="subcellular location">
    <subcellularLocation>
        <location evidence="12">Cell membrane</location>
        <topology evidence="12">Peripheral membrane protein</topology>
        <orientation evidence="12">Cytoplasmic side</orientation>
    </subcellularLocation>
</comment>
<dbReference type="PANTHER" id="PTHR43512">
    <property type="entry name" value="TRANSLATION FACTOR GUF1-RELATED"/>
    <property type="match status" value="1"/>
</dbReference>
<keyword evidence="3 12" id="KW-0547">Nucleotide-binding</keyword>
<evidence type="ECO:0000256" key="2">
    <source>
        <dbReference type="ARBA" id="ARBA00022475"/>
    </source>
</evidence>
<dbReference type="InterPro" id="IPR000640">
    <property type="entry name" value="EFG_V-like"/>
</dbReference>
<evidence type="ECO:0000256" key="10">
    <source>
        <dbReference type="ARBA" id="ARBA00061052"/>
    </source>
</evidence>
<dbReference type="AlphaFoldDB" id="A0A0G1EBW6"/>
<dbReference type="GO" id="GO:0043022">
    <property type="term" value="F:ribosome binding"/>
    <property type="evidence" value="ECO:0007669"/>
    <property type="project" value="UniProtKB-UniRule"/>
</dbReference>
<dbReference type="InterPro" id="IPR031157">
    <property type="entry name" value="G_TR_CS"/>
</dbReference>
<dbReference type="PATRIC" id="fig|1618369.3.peg.83"/>
<dbReference type="SUPFAM" id="SSF54980">
    <property type="entry name" value="EF-G C-terminal domain-like"/>
    <property type="match status" value="2"/>
</dbReference>
<name>A0A0G1EBW6_9BACT</name>
<evidence type="ECO:0000256" key="5">
    <source>
        <dbReference type="ARBA" id="ARBA00022917"/>
    </source>
</evidence>
<dbReference type="PROSITE" id="PS00301">
    <property type="entry name" value="G_TR_1"/>
    <property type="match status" value="1"/>
</dbReference>
<dbReference type="EMBL" id="LCEW01000003">
    <property type="protein sequence ID" value="KKS80551.1"/>
    <property type="molecule type" value="Genomic_DNA"/>
</dbReference>
<keyword evidence="2 12" id="KW-1003">Cell membrane</keyword>
<feature type="binding site" evidence="12">
    <location>
        <begin position="18"/>
        <end position="23"/>
    </location>
    <ligand>
        <name>GTP</name>
        <dbReference type="ChEBI" id="CHEBI:37565"/>
    </ligand>
</feature>
<feature type="binding site" evidence="12">
    <location>
        <begin position="134"/>
        <end position="137"/>
    </location>
    <ligand>
        <name>GTP</name>
        <dbReference type="ChEBI" id="CHEBI:37565"/>
    </ligand>
</feature>
<dbReference type="HAMAP" id="MF_00071">
    <property type="entry name" value="LepA"/>
    <property type="match status" value="1"/>
</dbReference>
<dbReference type="GO" id="GO:0005886">
    <property type="term" value="C:plasma membrane"/>
    <property type="evidence" value="ECO:0007669"/>
    <property type="project" value="UniProtKB-SubCell"/>
</dbReference>
<evidence type="ECO:0000256" key="7">
    <source>
        <dbReference type="ARBA" id="ARBA00023136"/>
    </source>
</evidence>
<organism evidence="14 15">
    <name type="scientific">Candidatus Beckwithbacteria bacterium GW2011_GWA2_43_10</name>
    <dbReference type="NCBI Taxonomy" id="1618369"/>
    <lineage>
        <taxon>Bacteria</taxon>
        <taxon>Candidatus Beckwithiibacteriota</taxon>
    </lineage>
</organism>
<evidence type="ECO:0000256" key="6">
    <source>
        <dbReference type="ARBA" id="ARBA00023134"/>
    </source>
</evidence>
<dbReference type="Proteomes" id="UP000034213">
    <property type="component" value="Unassembled WGS sequence"/>
</dbReference>
<keyword evidence="4 12" id="KW-0378">Hydrolase</keyword>
<dbReference type="CDD" id="cd01890">
    <property type="entry name" value="LepA"/>
    <property type="match status" value="1"/>
</dbReference>
<dbReference type="GO" id="GO:0045727">
    <property type="term" value="P:positive regulation of translation"/>
    <property type="evidence" value="ECO:0007669"/>
    <property type="project" value="UniProtKB-UniRule"/>
</dbReference>
<dbReference type="Pfam" id="PF00679">
    <property type="entry name" value="EFG_C"/>
    <property type="match status" value="1"/>
</dbReference>
<reference evidence="14 15" key="1">
    <citation type="journal article" date="2015" name="Nature">
        <title>rRNA introns, odd ribosomes, and small enigmatic genomes across a large radiation of phyla.</title>
        <authorList>
            <person name="Brown C.T."/>
            <person name="Hug L.A."/>
            <person name="Thomas B.C."/>
            <person name="Sharon I."/>
            <person name="Castelle C.J."/>
            <person name="Singh A."/>
            <person name="Wilkins M.J."/>
            <person name="Williams K.H."/>
            <person name="Banfield J.F."/>
        </authorList>
    </citation>
    <scope>NUCLEOTIDE SEQUENCE [LARGE SCALE GENOMIC DNA]</scope>
</reference>
<dbReference type="InterPro" id="IPR035647">
    <property type="entry name" value="EFG_III/V"/>
</dbReference>
<dbReference type="InterPro" id="IPR013842">
    <property type="entry name" value="LepA_CTD"/>
</dbReference>
<dbReference type="Gene3D" id="3.30.70.2570">
    <property type="entry name" value="Elongation factor 4, C-terminal domain"/>
    <property type="match status" value="1"/>
</dbReference>
<dbReference type="GO" id="GO:0005525">
    <property type="term" value="F:GTP binding"/>
    <property type="evidence" value="ECO:0007669"/>
    <property type="project" value="UniProtKB-UniRule"/>
</dbReference>
<keyword evidence="5 12" id="KW-0648">Protein biosynthesis</keyword>
<dbReference type="InterPro" id="IPR027417">
    <property type="entry name" value="P-loop_NTPase"/>
</dbReference>
<gene>
    <name evidence="12" type="primary">lepA</name>
    <name evidence="14" type="ORF">UV54_C0003G0006</name>
</gene>
<comment type="similarity">
    <text evidence="1 12">Belongs to the TRAFAC class translation factor GTPase superfamily. Classic translation factor GTPase family. LepA subfamily.</text>
</comment>
<evidence type="ECO:0000256" key="8">
    <source>
        <dbReference type="ARBA" id="ARBA00050293"/>
    </source>
</evidence>
<dbReference type="PRINTS" id="PR00315">
    <property type="entry name" value="ELONGATNFCT"/>
</dbReference>
<sequence length="598" mass="66784">MNPYQSTIRNFCVISHIDHGKTTLTDRFLEATHTFPSSKYKERLLDSNPIEQERGITIKLAPVRMSYMLGANRYTLNLIDTPGHVDFSYEVSRSLAACEGAVLLVDAAQGIQAQTMANANLALENHLELIPVINKIDLPNLNLDSISQQLQATFGFTKKEVLFVSAKTGTGVPELLEAVINRVPAPSGASGEVGLQALIFNSFYHSHHGVIAYVRLVNGRINHRQGLKFFSNQIIFKPINLGYFTPELKPVDSLTCGEVGFIATGLKDISLCRVGDTIVVSDDVSVKSLPGYQEPQPVVYLDFYPLENNDFIKLKNSLEKFRLTDSSLVCSPVNSSVLGSGFKIGFQGLLHAEIVQERLEREFDLELITTSPSVEYQLELKKKSQTISVFSPADWPDPALINQTSEPFINLTIFNPLKYLGGIMDLCQDHRAKLISQEFYGQQLKLTYFMPLQELISGFFDQLKSVSSGFASLNWQFAGFVPNQIVKLEVLLNRQIIEPLSVLTIRSAAQKLALKLVKKLKAVLPRQQFEVPIQVALGGQVLARETLKAYRKDVTAKLYGGDETRKMKLLEKQKKGKKRLKTFGRVALDQETFLAVIR</sequence>
<keyword evidence="14" id="KW-0251">Elongation factor</keyword>
<accession>A0A0G1EBW6</accession>
<comment type="catalytic activity">
    <reaction evidence="8 12">
        <text>GTP + H2O = GDP + phosphate + H(+)</text>
        <dbReference type="Rhea" id="RHEA:19669"/>
        <dbReference type="ChEBI" id="CHEBI:15377"/>
        <dbReference type="ChEBI" id="CHEBI:15378"/>
        <dbReference type="ChEBI" id="CHEBI:37565"/>
        <dbReference type="ChEBI" id="CHEBI:43474"/>
        <dbReference type="ChEBI" id="CHEBI:58189"/>
        <dbReference type="EC" id="3.6.5.n1"/>
    </reaction>
</comment>
<dbReference type="InterPro" id="IPR006297">
    <property type="entry name" value="EF-4"/>
</dbReference>
<comment type="caution">
    <text evidence="14">The sequence shown here is derived from an EMBL/GenBank/DDBJ whole genome shotgun (WGS) entry which is preliminary data.</text>
</comment>
<evidence type="ECO:0000259" key="13">
    <source>
        <dbReference type="PROSITE" id="PS51722"/>
    </source>
</evidence>
<evidence type="ECO:0000256" key="12">
    <source>
        <dbReference type="HAMAP-Rule" id="MF_00071"/>
    </source>
</evidence>
<evidence type="ECO:0000313" key="14">
    <source>
        <dbReference type="EMBL" id="KKS80551.1"/>
    </source>
</evidence>
<dbReference type="InterPro" id="IPR009000">
    <property type="entry name" value="Transl_B-barrel_sf"/>
</dbReference>
<dbReference type="GO" id="GO:0003746">
    <property type="term" value="F:translation elongation factor activity"/>
    <property type="evidence" value="ECO:0007669"/>
    <property type="project" value="UniProtKB-UniRule"/>
</dbReference>
<evidence type="ECO:0000256" key="9">
    <source>
        <dbReference type="ARBA" id="ARBA00057626"/>
    </source>
</evidence>
<feature type="domain" description="Tr-type G" evidence="13">
    <location>
        <begin position="6"/>
        <end position="187"/>
    </location>
</feature>